<reference evidence="3 4" key="1">
    <citation type="journal article" date="2023" name="Microbiol. Resour. Announc.">
        <title>Complete Genome Sequence of Imperialibacter roseus strain P4T.</title>
        <authorList>
            <person name="Tizabi D.R."/>
            <person name="Bachvaroff T."/>
            <person name="Hill R.T."/>
        </authorList>
    </citation>
    <scope>NUCLEOTIDE SEQUENCE [LARGE SCALE GENOMIC DNA]</scope>
    <source>
        <strain evidence="3 4">P4T</strain>
    </source>
</reference>
<dbReference type="EMBL" id="CP136051">
    <property type="protein sequence ID" value="WOK09013.1"/>
    <property type="molecule type" value="Genomic_DNA"/>
</dbReference>
<evidence type="ECO:0000313" key="3">
    <source>
        <dbReference type="EMBL" id="WOK09013.1"/>
    </source>
</evidence>
<dbReference type="SMART" id="SM00530">
    <property type="entry name" value="HTH_XRE"/>
    <property type="match status" value="1"/>
</dbReference>
<organism evidence="3 4">
    <name type="scientific">Imperialibacter roseus</name>
    <dbReference type="NCBI Taxonomy" id="1324217"/>
    <lineage>
        <taxon>Bacteria</taxon>
        <taxon>Pseudomonadati</taxon>
        <taxon>Bacteroidota</taxon>
        <taxon>Cytophagia</taxon>
        <taxon>Cytophagales</taxon>
        <taxon>Flammeovirgaceae</taxon>
        <taxon>Imperialibacter</taxon>
    </lineage>
</organism>
<dbReference type="InterPro" id="IPR001646">
    <property type="entry name" value="5peptide_repeat"/>
</dbReference>
<feature type="domain" description="HTH cro/C1-type" evidence="2">
    <location>
        <begin position="10"/>
        <end position="64"/>
    </location>
</feature>
<name>A0ABZ0IVD9_9BACT</name>
<sequence>METKMIGSKIADARKKLNVSQAQLAQQLFISPQAVGKWERGESIPDIITLDKLAKIVGVDLNYFSESFSTSGTNGDKSASEKQNVLAGESGTSARKSLNWDMSHGNWLDVDFSGLKNLQEKFSASNIQRCLFVGSNLSGLLLNSNNVSDCDFSNSDITNSHIQRSHLTNNIFRDCSLNEVEFLKSYIESGDFTGADFTGVEFKSGGFGNNKIANVVWNRTSFIGSQLADLVFEGKIDGCFFESCTFTKVTFQRATLVNTFFKNNKKLKQIQFIDCQVDKLTYAFLKSGRADLRGVNLIGE</sequence>
<dbReference type="Gene3D" id="2.160.20.80">
    <property type="entry name" value="E3 ubiquitin-protein ligase SopA"/>
    <property type="match status" value="2"/>
</dbReference>
<dbReference type="PANTHER" id="PTHR46558">
    <property type="entry name" value="TRACRIPTIONAL REGULATORY PROTEIN-RELATED-RELATED"/>
    <property type="match status" value="1"/>
</dbReference>
<proteinExistence type="predicted"/>
<dbReference type="CDD" id="cd00093">
    <property type="entry name" value="HTH_XRE"/>
    <property type="match status" value="1"/>
</dbReference>
<keyword evidence="1" id="KW-0238">DNA-binding</keyword>
<dbReference type="SUPFAM" id="SSF141571">
    <property type="entry name" value="Pentapeptide repeat-like"/>
    <property type="match status" value="1"/>
</dbReference>
<evidence type="ECO:0000313" key="4">
    <source>
        <dbReference type="Proteomes" id="UP001302349"/>
    </source>
</evidence>
<dbReference type="SUPFAM" id="SSF47413">
    <property type="entry name" value="lambda repressor-like DNA-binding domains"/>
    <property type="match status" value="1"/>
</dbReference>
<dbReference type="Proteomes" id="UP001302349">
    <property type="component" value="Chromosome"/>
</dbReference>
<evidence type="ECO:0000259" key="2">
    <source>
        <dbReference type="PROSITE" id="PS50943"/>
    </source>
</evidence>
<keyword evidence="4" id="KW-1185">Reference proteome</keyword>
<dbReference type="PANTHER" id="PTHR46558:SF11">
    <property type="entry name" value="HTH-TYPE TRANSCRIPTIONAL REGULATOR XRE"/>
    <property type="match status" value="1"/>
</dbReference>
<dbReference type="InterPro" id="IPR001387">
    <property type="entry name" value="Cro/C1-type_HTH"/>
</dbReference>
<gene>
    <name evidence="3" type="ORF">RT717_10240</name>
</gene>
<dbReference type="PROSITE" id="PS50943">
    <property type="entry name" value="HTH_CROC1"/>
    <property type="match status" value="1"/>
</dbReference>
<protein>
    <submittedName>
        <fullName evidence="3">Pentapeptide repeat-containing protein</fullName>
    </submittedName>
</protein>
<dbReference type="InterPro" id="IPR010982">
    <property type="entry name" value="Lambda_DNA-bd_dom_sf"/>
</dbReference>
<dbReference type="Pfam" id="PF01381">
    <property type="entry name" value="HTH_3"/>
    <property type="match status" value="1"/>
</dbReference>
<dbReference type="RefSeq" id="WP_317491640.1">
    <property type="nucleotide sequence ID" value="NZ_CP136051.1"/>
</dbReference>
<dbReference type="Pfam" id="PF13599">
    <property type="entry name" value="Pentapeptide_4"/>
    <property type="match status" value="1"/>
</dbReference>
<evidence type="ECO:0000256" key="1">
    <source>
        <dbReference type="ARBA" id="ARBA00023125"/>
    </source>
</evidence>
<dbReference type="Gene3D" id="1.10.260.40">
    <property type="entry name" value="lambda repressor-like DNA-binding domains"/>
    <property type="match status" value="1"/>
</dbReference>
<accession>A0ABZ0IVD9</accession>